<gene>
    <name evidence="6" type="ordered locus">HCH_01299</name>
</gene>
<dbReference type="PROSITE" id="PS01124">
    <property type="entry name" value="HTH_ARAC_FAMILY_2"/>
    <property type="match status" value="1"/>
</dbReference>
<dbReference type="InterPro" id="IPR009057">
    <property type="entry name" value="Homeodomain-like_sf"/>
</dbReference>
<dbReference type="InterPro" id="IPR014710">
    <property type="entry name" value="RmlC-like_jellyroll"/>
</dbReference>
<dbReference type="eggNOG" id="COG0662">
    <property type="taxonomic scope" value="Bacteria"/>
</dbReference>
<keyword evidence="7" id="KW-1185">Reference proteome</keyword>
<reference evidence="6 7" key="1">
    <citation type="journal article" date="2005" name="Nucleic Acids Res.">
        <title>Genomic blueprint of Hahella chejuensis, a marine microbe producing an algicidal agent.</title>
        <authorList>
            <person name="Jeong H."/>
            <person name="Yim J.H."/>
            <person name="Lee C."/>
            <person name="Choi S.-H."/>
            <person name="Park Y.K."/>
            <person name="Yoon S.H."/>
            <person name="Hur C.-G."/>
            <person name="Kang H.-Y."/>
            <person name="Kim D."/>
            <person name="Lee H.H."/>
            <person name="Park K.H."/>
            <person name="Park S.-H."/>
            <person name="Park H.-S."/>
            <person name="Lee H.K."/>
            <person name="Oh T.K."/>
            <person name="Kim J.F."/>
        </authorList>
    </citation>
    <scope>NUCLEOTIDE SEQUENCE [LARGE SCALE GENOMIC DNA]</scope>
    <source>
        <strain evidence="6 7">KCTC 2396</strain>
    </source>
</reference>
<keyword evidence="4" id="KW-0804">Transcription</keyword>
<dbReference type="Proteomes" id="UP000000238">
    <property type="component" value="Chromosome"/>
</dbReference>
<accession>Q2SMF8</accession>
<proteinExistence type="predicted"/>
<evidence type="ECO:0000259" key="5">
    <source>
        <dbReference type="PROSITE" id="PS01124"/>
    </source>
</evidence>
<dbReference type="SMART" id="SM00342">
    <property type="entry name" value="HTH_ARAC"/>
    <property type="match status" value="1"/>
</dbReference>
<dbReference type="InterPro" id="IPR018062">
    <property type="entry name" value="HTH_AraC-typ_CS"/>
</dbReference>
<dbReference type="Gene3D" id="1.10.10.60">
    <property type="entry name" value="Homeodomain-like"/>
    <property type="match status" value="2"/>
</dbReference>
<dbReference type="SUPFAM" id="SSF46689">
    <property type="entry name" value="Homeodomain-like"/>
    <property type="match status" value="2"/>
</dbReference>
<dbReference type="InterPro" id="IPR003313">
    <property type="entry name" value="AraC-bd"/>
</dbReference>
<dbReference type="Pfam" id="PF12833">
    <property type="entry name" value="HTH_18"/>
    <property type="match status" value="1"/>
</dbReference>
<sequence>MRKMNKGVPEIELTDRSAGTVRYIEHGFPSDLIRWHVHEEYELHFIVATTGKVFIGDYVGLFGPGQLILTGPRLPHNWISKNDPESEVELRDMLLHFNHDTIEQGIKVIPELSQLLPMLERARSGIEFIGVDLDEVRSRFAEIRDATGLARIVLFFDFMNELAAWPNYRMLSTMQINSKANETMQRKINTVVEYVINNIESPISLQEVAELVGMTDSHFSRFFRKATGNRFVEFLNRIRVSRACCLLAETDEQVASICFQVGFNNVANFNRRFQELKGLTPREYRQQATQRF</sequence>
<dbReference type="InterPro" id="IPR037923">
    <property type="entry name" value="HTH-like"/>
</dbReference>
<dbReference type="Gene3D" id="2.60.120.10">
    <property type="entry name" value="Jelly Rolls"/>
    <property type="match status" value="1"/>
</dbReference>
<dbReference type="InterPro" id="IPR018060">
    <property type="entry name" value="HTH_AraC"/>
</dbReference>
<dbReference type="OrthoDB" id="9816011at2"/>
<dbReference type="KEGG" id="hch:HCH_01299"/>
<evidence type="ECO:0000256" key="1">
    <source>
        <dbReference type="ARBA" id="ARBA00023015"/>
    </source>
</evidence>
<dbReference type="SUPFAM" id="SSF51215">
    <property type="entry name" value="Regulatory protein AraC"/>
    <property type="match status" value="1"/>
</dbReference>
<dbReference type="GO" id="GO:0043565">
    <property type="term" value="F:sequence-specific DNA binding"/>
    <property type="evidence" value="ECO:0007669"/>
    <property type="project" value="InterPro"/>
</dbReference>
<evidence type="ECO:0000256" key="3">
    <source>
        <dbReference type="ARBA" id="ARBA00023159"/>
    </source>
</evidence>
<evidence type="ECO:0000256" key="2">
    <source>
        <dbReference type="ARBA" id="ARBA00023125"/>
    </source>
</evidence>
<dbReference type="CDD" id="cd06976">
    <property type="entry name" value="cupin_MtlR-like_N"/>
    <property type="match status" value="1"/>
</dbReference>
<evidence type="ECO:0000313" key="6">
    <source>
        <dbReference type="EMBL" id="ABC28166.1"/>
    </source>
</evidence>
<keyword evidence="1" id="KW-0805">Transcription regulation</keyword>
<dbReference type="GO" id="GO:0003700">
    <property type="term" value="F:DNA-binding transcription factor activity"/>
    <property type="evidence" value="ECO:0007669"/>
    <property type="project" value="InterPro"/>
</dbReference>
<dbReference type="AlphaFoldDB" id="Q2SMF8"/>
<keyword evidence="2 6" id="KW-0238">DNA-binding</keyword>
<dbReference type="PRINTS" id="PR00032">
    <property type="entry name" value="HTHARAC"/>
</dbReference>
<dbReference type="Pfam" id="PF02311">
    <property type="entry name" value="AraC_binding"/>
    <property type="match status" value="1"/>
</dbReference>
<dbReference type="PANTHER" id="PTHR43280">
    <property type="entry name" value="ARAC-FAMILY TRANSCRIPTIONAL REGULATOR"/>
    <property type="match status" value="1"/>
</dbReference>
<evidence type="ECO:0000313" key="7">
    <source>
        <dbReference type="Proteomes" id="UP000000238"/>
    </source>
</evidence>
<keyword evidence="3" id="KW-0010">Activator</keyword>
<evidence type="ECO:0000256" key="4">
    <source>
        <dbReference type="ARBA" id="ARBA00023163"/>
    </source>
</evidence>
<dbReference type="InterPro" id="IPR020449">
    <property type="entry name" value="Tscrpt_reg_AraC-type_HTH"/>
</dbReference>
<dbReference type="RefSeq" id="WP_011395239.1">
    <property type="nucleotide sequence ID" value="NC_007645.1"/>
</dbReference>
<feature type="domain" description="HTH araC/xylS-type" evidence="5">
    <location>
        <begin position="189"/>
        <end position="287"/>
    </location>
</feature>
<dbReference type="PROSITE" id="PS00041">
    <property type="entry name" value="HTH_ARAC_FAMILY_1"/>
    <property type="match status" value="1"/>
</dbReference>
<name>Q2SMF8_HAHCH</name>
<organism evidence="6 7">
    <name type="scientific">Hahella chejuensis (strain KCTC 2396)</name>
    <dbReference type="NCBI Taxonomy" id="349521"/>
    <lineage>
        <taxon>Bacteria</taxon>
        <taxon>Pseudomonadati</taxon>
        <taxon>Pseudomonadota</taxon>
        <taxon>Gammaproteobacteria</taxon>
        <taxon>Oceanospirillales</taxon>
        <taxon>Hahellaceae</taxon>
        <taxon>Hahella</taxon>
    </lineage>
</organism>
<dbReference type="STRING" id="349521.HCH_01299"/>
<dbReference type="eggNOG" id="COG4977">
    <property type="taxonomic scope" value="Bacteria"/>
</dbReference>
<dbReference type="EMBL" id="CP000155">
    <property type="protein sequence ID" value="ABC28166.1"/>
    <property type="molecule type" value="Genomic_DNA"/>
</dbReference>
<dbReference type="HOGENOM" id="CLU_000445_88_3_6"/>
<protein>
    <submittedName>
        <fullName evidence="6">AraC-type DNA-binding domain-containing protein</fullName>
    </submittedName>
</protein>
<dbReference type="PANTHER" id="PTHR43280:SF27">
    <property type="entry name" value="TRANSCRIPTIONAL REGULATOR MTLR"/>
    <property type="match status" value="1"/>
</dbReference>